<evidence type="ECO:0000313" key="2">
    <source>
        <dbReference type="EMBL" id="AKV03090.1"/>
    </source>
</evidence>
<dbReference type="RefSeq" id="WP_169928375.1">
    <property type="nucleotide sequence ID" value="NZ_CP012333.1"/>
</dbReference>
<dbReference type="STRING" id="1391654.AKJ09_09753"/>
<dbReference type="SUPFAM" id="SSF53335">
    <property type="entry name" value="S-adenosyl-L-methionine-dependent methyltransferases"/>
    <property type="match status" value="1"/>
</dbReference>
<reference evidence="2 3" key="1">
    <citation type="submission" date="2015-08" db="EMBL/GenBank/DDBJ databases">
        <authorList>
            <person name="Babu N.S."/>
            <person name="Beckwith C.J."/>
            <person name="Beseler K.G."/>
            <person name="Brison A."/>
            <person name="Carone J.V."/>
            <person name="Caskin T.P."/>
            <person name="Diamond M."/>
            <person name="Durham M.E."/>
            <person name="Foxe J.M."/>
            <person name="Go M."/>
            <person name="Henderson B.A."/>
            <person name="Jones I.B."/>
            <person name="McGettigan J.A."/>
            <person name="Micheletti S.J."/>
            <person name="Nasrallah M.E."/>
            <person name="Ortiz D."/>
            <person name="Piller C.R."/>
            <person name="Privatt S.R."/>
            <person name="Schneider S.L."/>
            <person name="Sharp S."/>
            <person name="Smith T.C."/>
            <person name="Stanton J.D."/>
            <person name="Ullery H.E."/>
            <person name="Wilson R.J."/>
            <person name="Serrano M.G."/>
            <person name="Buck G."/>
            <person name="Lee V."/>
            <person name="Wang Y."/>
            <person name="Carvalho R."/>
            <person name="Voegtly L."/>
            <person name="Shi R."/>
            <person name="Duckworth R."/>
            <person name="Johnson A."/>
            <person name="Loviza R."/>
            <person name="Walstead R."/>
            <person name="Shah Z."/>
            <person name="Kiflezghi M."/>
            <person name="Wade K."/>
            <person name="Ball S.L."/>
            <person name="Bradley K.W."/>
            <person name="Asai D.J."/>
            <person name="Bowman C.A."/>
            <person name="Russell D.A."/>
            <person name="Pope W.H."/>
            <person name="Jacobs-Sera D."/>
            <person name="Hendrix R.W."/>
            <person name="Hatfull G.F."/>
        </authorList>
    </citation>
    <scope>NUCLEOTIDE SEQUENCE [LARGE SCALE GENOMIC DNA]</scope>
    <source>
        <strain evidence="2 3">DSM 27648</strain>
    </source>
</reference>
<proteinExistence type="predicted"/>
<dbReference type="EMBL" id="CP012333">
    <property type="protein sequence ID" value="AKV03090.1"/>
    <property type="molecule type" value="Genomic_DNA"/>
</dbReference>
<sequence length="295" mass="33507">MERDTSSAGSNGNAHGTNGMRDAQGSRDARPMRDDARSTDNKGFNYDGIPKGYYDTVLRQGNPIRRLWHVSKFERVLDYLPERPNQSILDIGCFAGTFLSLIPEHRFARQVGVDILPEQVAYANAQYGTPFREFRHVVSIGELSSIDEQFDCITLIEVIEHLRPDEIRALFSGIVQRLKPGGKLVLTTPNYASAWPAIEVVLNRMSDVSYEEQHITKFTFFNFERKLASIYPDLFLYFNTVDFKTTTHFVTPFLAGFSFDVARGLSRVVPHQKWRHPFGNLALMVLTRGPAQSEP</sequence>
<dbReference type="CDD" id="cd02440">
    <property type="entry name" value="AdoMet_MTases"/>
    <property type="match status" value="1"/>
</dbReference>
<dbReference type="Pfam" id="PF13489">
    <property type="entry name" value="Methyltransf_23"/>
    <property type="match status" value="1"/>
</dbReference>
<organism evidence="2 3">
    <name type="scientific">Labilithrix luteola</name>
    <dbReference type="NCBI Taxonomy" id="1391654"/>
    <lineage>
        <taxon>Bacteria</taxon>
        <taxon>Pseudomonadati</taxon>
        <taxon>Myxococcota</taxon>
        <taxon>Polyangia</taxon>
        <taxon>Polyangiales</taxon>
        <taxon>Labilitrichaceae</taxon>
        <taxon>Labilithrix</taxon>
    </lineage>
</organism>
<dbReference type="InterPro" id="IPR029063">
    <property type="entry name" value="SAM-dependent_MTases_sf"/>
</dbReference>
<keyword evidence="2" id="KW-0808">Transferase</keyword>
<dbReference type="KEGG" id="llu:AKJ09_09753"/>
<dbReference type="PANTHER" id="PTHR43861">
    <property type="entry name" value="TRANS-ACONITATE 2-METHYLTRANSFERASE-RELATED"/>
    <property type="match status" value="1"/>
</dbReference>
<protein>
    <submittedName>
        <fullName evidence="2">Putative methyltransferase</fullName>
    </submittedName>
</protein>
<keyword evidence="2" id="KW-0489">Methyltransferase</keyword>
<name>A0A0K1QCD0_9BACT</name>
<dbReference type="Proteomes" id="UP000064967">
    <property type="component" value="Chromosome"/>
</dbReference>
<keyword evidence="3" id="KW-1185">Reference proteome</keyword>
<feature type="compositionally biased region" description="Polar residues" evidence="1">
    <location>
        <begin position="1"/>
        <end position="16"/>
    </location>
</feature>
<feature type="region of interest" description="Disordered" evidence="1">
    <location>
        <begin position="1"/>
        <end position="43"/>
    </location>
</feature>
<accession>A0A0K1QCD0</accession>
<evidence type="ECO:0000313" key="3">
    <source>
        <dbReference type="Proteomes" id="UP000064967"/>
    </source>
</evidence>
<evidence type="ECO:0000256" key="1">
    <source>
        <dbReference type="SAM" id="MobiDB-lite"/>
    </source>
</evidence>
<dbReference type="Gene3D" id="3.40.50.150">
    <property type="entry name" value="Vaccinia Virus protein VP39"/>
    <property type="match status" value="1"/>
</dbReference>
<dbReference type="GO" id="GO:0032259">
    <property type="term" value="P:methylation"/>
    <property type="evidence" value="ECO:0007669"/>
    <property type="project" value="UniProtKB-KW"/>
</dbReference>
<gene>
    <name evidence="2" type="ORF">AKJ09_09753</name>
</gene>
<dbReference type="GO" id="GO:0008168">
    <property type="term" value="F:methyltransferase activity"/>
    <property type="evidence" value="ECO:0007669"/>
    <property type="project" value="UniProtKB-KW"/>
</dbReference>
<dbReference type="AlphaFoldDB" id="A0A0K1QCD0"/>
<feature type="compositionally biased region" description="Basic and acidic residues" evidence="1">
    <location>
        <begin position="24"/>
        <end position="40"/>
    </location>
</feature>